<dbReference type="KEGG" id="yrh:AABB31_15385"/>
<dbReference type="EMBL" id="CP151767">
    <property type="protein sequence ID" value="WZU66428.2"/>
    <property type="molecule type" value="Genomic_DNA"/>
</dbReference>
<dbReference type="InterPro" id="IPR045445">
    <property type="entry name" value="DUF6502"/>
</dbReference>
<gene>
    <name evidence="1" type="ORF">AABB31_15385</name>
</gene>
<evidence type="ECO:0000313" key="2">
    <source>
        <dbReference type="Proteomes" id="UP001470809"/>
    </source>
</evidence>
<name>A0AAN0MB53_9RHOB</name>
<evidence type="ECO:0000313" key="1">
    <source>
        <dbReference type="EMBL" id="WZU66428.2"/>
    </source>
</evidence>
<dbReference type="Proteomes" id="UP001470809">
    <property type="component" value="Chromosome"/>
</dbReference>
<dbReference type="AlphaFoldDB" id="A0AAN0MB53"/>
<proteinExistence type="predicted"/>
<reference evidence="1" key="1">
    <citation type="submission" date="2024-08" db="EMBL/GenBank/DDBJ databases">
        <title>Phylogenomic analyses of a clade within the roseobacter group suggest taxonomic reassignments of species of the genera Aestuariivita, Citreicella, Loktanella, Nautella, Pelagibaca, Ruegeria, Thalassobius, Thiobacimonas and Tropicibacter, and the proposal o.</title>
        <authorList>
            <person name="Jeon C.O."/>
        </authorList>
    </citation>
    <scope>NUCLEOTIDE SEQUENCE</scope>
    <source>
        <strain evidence="1">SS1-5</strain>
    </source>
</reference>
<sequence>MLDRLLAPFARLMVARGVQFPELSERLKAHYVEAAKGLSDGKLTDSRLSVLTGLQRRDIARLRALPVPEPRPHHLARLLALWQTEQDYGGRDLPKNGPAPSFEALAKVVRKDIHPRTMLDTLEEAGAVAIDTDTQEVRLLQSSYQPLSGSEDQLAYLTQNLGDHFDAATENVLGQGPPHFERAVHYTELSADQVAALKTAYDAGQMAMLKDLSTQAAEMKKSAKELPKERRSFRFRAGGYFYSKQDDVP</sequence>
<keyword evidence="2" id="KW-1185">Reference proteome</keyword>
<organism evidence="1 2">
    <name type="scientific">Yoonia rhodophyticola</name>
    <dbReference type="NCBI Taxonomy" id="3137370"/>
    <lineage>
        <taxon>Bacteria</taxon>
        <taxon>Pseudomonadati</taxon>
        <taxon>Pseudomonadota</taxon>
        <taxon>Alphaproteobacteria</taxon>
        <taxon>Rhodobacterales</taxon>
        <taxon>Paracoccaceae</taxon>
        <taxon>Yoonia</taxon>
    </lineage>
</organism>
<dbReference type="Pfam" id="PF20112">
    <property type="entry name" value="DUF6502"/>
    <property type="match status" value="1"/>
</dbReference>
<accession>A0AAN0MB53</accession>
<protein>
    <submittedName>
        <fullName evidence="1">DUF6502 family protein</fullName>
    </submittedName>
</protein>
<dbReference type="RefSeq" id="WP_373635447.1">
    <property type="nucleotide sequence ID" value="NZ_CP151767.2"/>
</dbReference>